<dbReference type="Pfam" id="PF13855">
    <property type="entry name" value="LRR_8"/>
    <property type="match status" value="1"/>
</dbReference>
<dbReference type="Proteomes" id="UP001165289">
    <property type="component" value="Unassembled WGS sequence"/>
</dbReference>
<protein>
    <recommendedName>
        <fullName evidence="5">LRRCT domain-containing protein</fullName>
    </recommendedName>
</protein>
<evidence type="ECO:0000256" key="4">
    <source>
        <dbReference type="SAM" id="SignalP"/>
    </source>
</evidence>
<evidence type="ECO:0000313" key="6">
    <source>
        <dbReference type="EMBL" id="KAI6653398.1"/>
    </source>
</evidence>
<dbReference type="EMBL" id="JAKMXF010000277">
    <property type="protein sequence ID" value="KAI6653398.1"/>
    <property type="molecule type" value="Genomic_DNA"/>
</dbReference>
<feature type="domain" description="LRRCT" evidence="5">
    <location>
        <begin position="357"/>
        <end position="405"/>
    </location>
</feature>
<feature type="signal peptide" evidence="4">
    <location>
        <begin position="1"/>
        <end position="24"/>
    </location>
</feature>
<dbReference type="AlphaFoldDB" id="A0AAV7JWK9"/>
<keyword evidence="1" id="KW-0433">Leucine-rich repeat</keyword>
<dbReference type="SMART" id="SM00369">
    <property type="entry name" value="LRR_TYP"/>
    <property type="match status" value="4"/>
</dbReference>
<evidence type="ECO:0000256" key="2">
    <source>
        <dbReference type="ARBA" id="ARBA00022729"/>
    </source>
</evidence>
<keyword evidence="7" id="KW-1185">Reference proteome</keyword>
<dbReference type="InterPro" id="IPR050541">
    <property type="entry name" value="LRR_TM_domain-containing"/>
</dbReference>
<gene>
    <name evidence="6" type="ORF">LOD99_3617</name>
</gene>
<dbReference type="SUPFAM" id="SSF52058">
    <property type="entry name" value="L domain-like"/>
    <property type="match status" value="1"/>
</dbReference>
<dbReference type="Gene3D" id="3.80.10.10">
    <property type="entry name" value="Ribonuclease Inhibitor"/>
    <property type="match status" value="2"/>
</dbReference>
<keyword evidence="2 4" id="KW-0732">Signal</keyword>
<dbReference type="PANTHER" id="PTHR24369">
    <property type="entry name" value="ANTIGEN BSP, PUTATIVE-RELATED"/>
    <property type="match status" value="1"/>
</dbReference>
<evidence type="ECO:0000256" key="3">
    <source>
        <dbReference type="ARBA" id="ARBA00022737"/>
    </source>
</evidence>
<dbReference type="InterPro" id="IPR032675">
    <property type="entry name" value="LRR_dom_sf"/>
</dbReference>
<name>A0AAV7JWK9_9METZ</name>
<dbReference type="InterPro" id="IPR003591">
    <property type="entry name" value="Leu-rich_rpt_typical-subtyp"/>
</dbReference>
<dbReference type="InterPro" id="IPR000483">
    <property type="entry name" value="Cys-rich_flank_reg_C"/>
</dbReference>
<keyword evidence="3" id="KW-0677">Repeat</keyword>
<accession>A0AAV7JWK9</accession>
<proteinExistence type="predicted"/>
<organism evidence="6 7">
    <name type="scientific">Oopsacas minuta</name>
    <dbReference type="NCBI Taxonomy" id="111878"/>
    <lineage>
        <taxon>Eukaryota</taxon>
        <taxon>Metazoa</taxon>
        <taxon>Porifera</taxon>
        <taxon>Hexactinellida</taxon>
        <taxon>Hexasterophora</taxon>
        <taxon>Lyssacinosida</taxon>
        <taxon>Leucopsacidae</taxon>
        <taxon>Oopsacas</taxon>
    </lineage>
</organism>
<dbReference type="InterPro" id="IPR001611">
    <property type="entry name" value="Leu-rich_rpt"/>
</dbReference>
<evidence type="ECO:0000256" key="1">
    <source>
        <dbReference type="ARBA" id="ARBA00022614"/>
    </source>
</evidence>
<comment type="caution">
    <text evidence="6">The sequence shown here is derived from an EMBL/GenBank/DDBJ whole genome shotgun (WGS) entry which is preliminary data.</text>
</comment>
<dbReference type="SMART" id="SM00082">
    <property type="entry name" value="LRRCT"/>
    <property type="match status" value="1"/>
</dbReference>
<dbReference type="PROSITE" id="PS51450">
    <property type="entry name" value="LRR"/>
    <property type="match status" value="1"/>
</dbReference>
<dbReference type="GO" id="GO:0005886">
    <property type="term" value="C:plasma membrane"/>
    <property type="evidence" value="ECO:0007669"/>
    <property type="project" value="TreeGrafter"/>
</dbReference>
<evidence type="ECO:0000259" key="5">
    <source>
        <dbReference type="SMART" id="SM00082"/>
    </source>
</evidence>
<evidence type="ECO:0000313" key="7">
    <source>
        <dbReference type="Proteomes" id="UP001165289"/>
    </source>
</evidence>
<reference evidence="6 7" key="1">
    <citation type="journal article" date="2023" name="BMC Biol.">
        <title>The compact genome of the sponge Oopsacas minuta (Hexactinellida) is lacking key metazoan core genes.</title>
        <authorList>
            <person name="Santini S."/>
            <person name="Schenkelaars Q."/>
            <person name="Jourda C."/>
            <person name="Duchesne M."/>
            <person name="Belahbib H."/>
            <person name="Rocher C."/>
            <person name="Selva M."/>
            <person name="Riesgo A."/>
            <person name="Vervoort M."/>
            <person name="Leys S.P."/>
            <person name="Kodjabachian L."/>
            <person name="Le Bivic A."/>
            <person name="Borchiellini C."/>
            <person name="Claverie J.M."/>
            <person name="Renard E."/>
        </authorList>
    </citation>
    <scope>NUCLEOTIDE SEQUENCE [LARGE SCALE GENOMIC DNA]</scope>
    <source>
        <strain evidence="6">SPO-2</strain>
    </source>
</reference>
<feature type="chain" id="PRO_5043877096" description="LRRCT domain-containing protein" evidence="4">
    <location>
        <begin position="25"/>
        <end position="519"/>
    </location>
</feature>
<sequence length="519" mass="59151">MKSIASSILACVGLFVVYLIVVEAVCWINCPNESIGSLEPFCYLNDDGDSTYCGFIVFISDLNGLTNNWTKIKLVINVTDRINYIEIYSGLSDYQLEINAYRQFNNISTFQSGINNHIVSLSLLTSLPNLVYFSMYYGNFYHFPIFSLFNKQLTHLKLNYFGIRSNAPVIRSSFVSELPNLEYLYLYSNNKLVVTENIFSGLTALTYLYTHNLQLRYPIRTLSPLVRLKYLSFGCAGLSEIDFLEQTSWLSQLNSMNFWDNNIQSFDTDIFSDYTQLERLELDTNSITIINRTNFTKLGNLDFLRLDYNQITTVPEDTFRDMPLLQIVDLSGNQITTISSKVFEHLSYIDRVYLSSNPFHCDCRLEWMSSVSHKYDIYFEDPSCNTPPEHKGKSVLLPSLYTNCTRELSYQCFNKSVKCPRGSYCQDTIHSYECVCEGKGVAFSTSLNSCIDYEKLIQTTRPLCGEYVLDSNGHSNFIPSTNVVTTHAPTCPIQTCPVQTCPVQPVTEADKTPTSLPPI</sequence>
<dbReference type="PANTHER" id="PTHR24369:SF210">
    <property type="entry name" value="CHAOPTIN-RELATED"/>
    <property type="match status" value="1"/>
</dbReference>